<evidence type="ECO:0000256" key="3">
    <source>
        <dbReference type="SAM" id="Coils"/>
    </source>
</evidence>
<dbReference type="EC" id="2.7.7.65" evidence="1"/>
<dbReference type="OrthoDB" id="9813903at2"/>
<protein>
    <recommendedName>
        <fullName evidence="1">diguanylate cyclase</fullName>
        <ecNumber evidence="1">2.7.7.65</ecNumber>
    </recommendedName>
</protein>
<evidence type="ECO:0000313" key="8">
    <source>
        <dbReference type="Proteomes" id="UP000032566"/>
    </source>
</evidence>
<gene>
    <name evidence="7" type="ORF">RP29_01440</name>
</gene>
<dbReference type="Gene3D" id="3.30.70.270">
    <property type="match status" value="1"/>
</dbReference>
<keyword evidence="3" id="KW-0175">Coiled coil</keyword>
<dbReference type="InterPro" id="IPR000160">
    <property type="entry name" value="GGDEF_dom"/>
</dbReference>
<keyword evidence="5" id="KW-0732">Signal</keyword>
<dbReference type="Pfam" id="PF00990">
    <property type="entry name" value="GGDEF"/>
    <property type="match status" value="1"/>
</dbReference>
<feature type="coiled-coil region" evidence="3">
    <location>
        <begin position="159"/>
        <end position="186"/>
    </location>
</feature>
<evidence type="ECO:0000256" key="4">
    <source>
        <dbReference type="SAM" id="Phobius"/>
    </source>
</evidence>
<organism evidence="7 8">
    <name type="scientific">Acidovorax temperans</name>
    <dbReference type="NCBI Taxonomy" id="80878"/>
    <lineage>
        <taxon>Bacteria</taxon>
        <taxon>Pseudomonadati</taxon>
        <taxon>Pseudomonadota</taxon>
        <taxon>Betaproteobacteria</taxon>
        <taxon>Burkholderiales</taxon>
        <taxon>Comamonadaceae</taxon>
        <taxon>Acidovorax</taxon>
    </lineage>
</organism>
<keyword evidence="4" id="KW-0812">Transmembrane</keyword>
<name>A0A0D7KEK2_9BURK</name>
<accession>A0A0D7KEK2</accession>
<feature type="transmembrane region" description="Helical" evidence="4">
    <location>
        <begin position="110"/>
        <end position="127"/>
    </location>
</feature>
<feature type="domain" description="GGDEF" evidence="6">
    <location>
        <begin position="214"/>
        <end position="348"/>
    </location>
</feature>
<feature type="transmembrane region" description="Helical" evidence="4">
    <location>
        <begin position="86"/>
        <end position="103"/>
    </location>
</feature>
<dbReference type="SUPFAM" id="SSF55073">
    <property type="entry name" value="Nucleotide cyclase"/>
    <property type="match status" value="1"/>
</dbReference>
<sequence length="350" mass="37517">MSGLAALLMVCCLVVMNSVAAAGLASTSEVRVWTACSVLGLIAVYAAIRSGWSRRFKDPALTLAQILYAVTCCVVAFVIAGPARGVTLPILAIILMFGIFGLTTRQMLGVLVYSLVAFGVASGVVAARDEPDYPPVVAAAYVGMVVVVLLSSTFLTTRVQSTREHLRRQKAELAQALEQIRQLATHDDLTGLLNRRAMLDRMQLEQRRSLRSGSPLLIAQLDIDHFKAVNDTHGHAAGDLVLQSFADTVRRNVRDTDVLARWGGEEFVLLLCDTPAADAVTLMERLRQAVQAMQVPVPQSGGPITVTVSIGLARHTPADPLAGTLERADRALYAAKAGGRNRVVPAPCLR</sequence>
<feature type="transmembrane region" description="Helical" evidence="4">
    <location>
        <begin position="31"/>
        <end position="48"/>
    </location>
</feature>
<dbReference type="PANTHER" id="PTHR45138:SF9">
    <property type="entry name" value="DIGUANYLATE CYCLASE DGCM-RELATED"/>
    <property type="match status" value="1"/>
</dbReference>
<comment type="caution">
    <text evidence="7">The sequence shown here is derived from an EMBL/GenBank/DDBJ whole genome shotgun (WGS) entry which is preliminary data.</text>
</comment>
<dbReference type="InterPro" id="IPR043128">
    <property type="entry name" value="Rev_trsase/Diguanyl_cyclase"/>
</dbReference>
<reference evidence="7 8" key="1">
    <citation type="submission" date="2014-12" db="EMBL/GenBank/DDBJ databases">
        <title>Isolation of bacteria from lake water.</title>
        <authorList>
            <person name="Sheng K.-Y."/>
            <person name="Chin P.-S."/>
            <person name="Chan K.-G."/>
            <person name="Tan G.S."/>
        </authorList>
    </citation>
    <scope>NUCLEOTIDE SEQUENCE [LARGE SCALE GENOMIC DNA]</scope>
    <source>
        <strain evidence="7 8">KY4</strain>
    </source>
</reference>
<evidence type="ECO:0000313" key="7">
    <source>
        <dbReference type="EMBL" id="KJA12327.1"/>
    </source>
</evidence>
<feature type="chain" id="PRO_5002320969" description="diguanylate cyclase" evidence="5">
    <location>
        <begin position="22"/>
        <end position="350"/>
    </location>
</feature>
<keyword evidence="4" id="KW-0472">Membrane</keyword>
<dbReference type="Proteomes" id="UP000032566">
    <property type="component" value="Unassembled WGS sequence"/>
</dbReference>
<proteinExistence type="predicted"/>
<dbReference type="GO" id="GO:0052621">
    <property type="term" value="F:diguanylate cyclase activity"/>
    <property type="evidence" value="ECO:0007669"/>
    <property type="project" value="UniProtKB-EC"/>
</dbReference>
<evidence type="ECO:0000256" key="2">
    <source>
        <dbReference type="ARBA" id="ARBA00034247"/>
    </source>
</evidence>
<evidence type="ECO:0000256" key="5">
    <source>
        <dbReference type="SAM" id="SignalP"/>
    </source>
</evidence>
<dbReference type="PROSITE" id="PS50887">
    <property type="entry name" value="GGDEF"/>
    <property type="match status" value="1"/>
</dbReference>
<dbReference type="NCBIfam" id="TIGR00254">
    <property type="entry name" value="GGDEF"/>
    <property type="match status" value="1"/>
</dbReference>
<keyword evidence="8" id="KW-1185">Reference proteome</keyword>
<feature type="transmembrane region" description="Helical" evidence="4">
    <location>
        <begin position="60"/>
        <end position="80"/>
    </location>
</feature>
<dbReference type="InterPro" id="IPR029787">
    <property type="entry name" value="Nucleotide_cyclase"/>
</dbReference>
<keyword evidence="4" id="KW-1133">Transmembrane helix</keyword>
<evidence type="ECO:0000256" key="1">
    <source>
        <dbReference type="ARBA" id="ARBA00012528"/>
    </source>
</evidence>
<feature type="signal peptide" evidence="5">
    <location>
        <begin position="1"/>
        <end position="21"/>
    </location>
</feature>
<dbReference type="CDD" id="cd01949">
    <property type="entry name" value="GGDEF"/>
    <property type="match status" value="1"/>
</dbReference>
<evidence type="ECO:0000259" key="6">
    <source>
        <dbReference type="PROSITE" id="PS50887"/>
    </source>
</evidence>
<dbReference type="InterPro" id="IPR050469">
    <property type="entry name" value="Diguanylate_Cyclase"/>
</dbReference>
<dbReference type="STRING" id="80878.RP29_01440"/>
<dbReference type="PATRIC" id="fig|80878.5.peg.1594"/>
<comment type="catalytic activity">
    <reaction evidence="2">
        <text>2 GTP = 3',3'-c-di-GMP + 2 diphosphate</text>
        <dbReference type="Rhea" id="RHEA:24898"/>
        <dbReference type="ChEBI" id="CHEBI:33019"/>
        <dbReference type="ChEBI" id="CHEBI:37565"/>
        <dbReference type="ChEBI" id="CHEBI:58805"/>
        <dbReference type="EC" id="2.7.7.65"/>
    </reaction>
</comment>
<feature type="transmembrane region" description="Helical" evidence="4">
    <location>
        <begin position="139"/>
        <end position="159"/>
    </location>
</feature>
<dbReference type="AlphaFoldDB" id="A0A0D7KEK2"/>
<dbReference type="SMART" id="SM00267">
    <property type="entry name" value="GGDEF"/>
    <property type="match status" value="1"/>
</dbReference>
<dbReference type="PANTHER" id="PTHR45138">
    <property type="entry name" value="REGULATORY COMPONENTS OF SENSORY TRANSDUCTION SYSTEM"/>
    <property type="match status" value="1"/>
</dbReference>
<dbReference type="EMBL" id="JXYQ01000003">
    <property type="protein sequence ID" value="KJA12327.1"/>
    <property type="molecule type" value="Genomic_DNA"/>
</dbReference>
<dbReference type="FunFam" id="3.30.70.270:FF:000001">
    <property type="entry name" value="Diguanylate cyclase domain protein"/>
    <property type="match status" value="1"/>
</dbReference>